<dbReference type="InterPro" id="IPR009270">
    <property type="entry name" value="DUF927"/>
</dbReference>
<evidence type="ECO:0000313" key="3">
    <source>
        <dbReference type="Proteomes" id="UP000297890"/>
    </source>
</evidence>
<evidence type="ECO:0000259" key="1">
    <source>
        <dbReference type="Pfam" id="PF06048"/>
    </source>
</evidence>
<dbReference type="Proteomes" id="UP000297890">
    <property type="component" value="Unassembled WGS sequence"/>
</dbReference>
<dbReference type="AlphaFoldDB" id="A0A4Z0F7H4"/>
<accession>A0A4Z0F7H4</accession>
<dbReference type="RefSeq" id="WP_135282797.1">
    <property type="nucleotide sequence ID" value="NZ_SRIO01000025.1"/>
</dbReference>
<dbReference type="OrthoDB" id="784829at2"/>
<keyword evidence="3" id="KW-1185">Reference proteome</keyword>
<dbReference type="Pfam" id="PF06048">
    <property type="entry name" value="DUF927"/>
    <property type="match status" value="1"/>
</dbReference>
<organism evidence="2 3">
    <name type="scientific">Candidatus Macondimonas diazotrophica</name>
    <dbReference type="NCBI Taxonomy" id="2305248"/>
    <lineage>
        <taxon>Bacteria</taxon>
        <taxon>Pseudomonadati</taxon>
        <taxon>Pseudomonadota</taxon>
        <taxon>Gammaproteobacteria</taxon>
        <taxon>Chromatiales</taxon>
        <taxon>Ectothiorhodospiraceae</taxon>
        <taxon>Candidatus Macondimonas</taxon>
    </lineage>
</organism>
<evidence type="ECO:0000313" key="2">
    <source>
        <dbReference type="EMBL" id="TFZ81393.1"/>
    </source>
</evidence>
<reference evidence="2 3" key="1">
    <citation type="journal article" date="2019" name="ISME J.">
        <title>Candidatus Macondimonas diazotrophica, a novel gammaproteobacterial genus dominating crude-oil-contaminated coastal sediments.</title>
        <authorList>
            <person name="Karthikeyan S."/>
            <person name="Konstantinidis K."/>
        </authorList>
    </citation>
    <scope>NUCLEOTIDE SEQUENCE [LARGE SCALE GENOMIC DNA]</scope>
    <source>
        <strain evidence="2 3">KTK01</strain>
    </source>
</reference>
<sequence length="989" mass="108138">MNVTQFLRAVWPATGYFALATPWTPPGASNAVFVHKVVQSHADAILAAEKLSPANDVYFCVQSLAEPRVWNPKKRNRKTGEEGAYEVRTQRNMCEAKCLVMDIDVGTDDHKYPSQAEALRNLKQFATSAGLPAPIVVSSGMGLHVYWPFTNALPTARWAQIAAKLKALAVAKGLKIDPTRTADAASVLRLPGTLHHKGTPRPVQILRGGECTPAEEIEHRLDAALAACDVAVQVPSRPPAYLEGFADNTTIHTSPPPGIKAVILACPQMQYAMANAASLSEPMWYAALGLIRHTREGDKAAHKFSAKDARYSATEVESKLANLAAQDIGPTTCTKFDTINPGVCAGCPQWGKIKSPIVGAKFTDYAPPPAAPVVKGAPQPTVTIPTAPHPYKRLATGVYIDISVKPKKGEEDEIQLTETVKILDHDFYPVRRYRDPYRITETHVWCAVLPLVGMTEIHLPAEAMYDTKKLSQLLSNNGVFVAQNAVNMVGNYMVAYIKQLQRAAVADVVYGALGWTDDMQEFVLPHKVIRADGTDKVPTMDQGAQRTVSAVHAAGEMSRQLDLLKFFNHPEYAPNQFAICAALGAPLLYMTGHHGVIVNMSGKPGASKSTTLYTCASLWGHPEKMTLNGTSQGATAQARDNRMMIMSNLPLTVDEITRMPPRAMADMAMSVTQSEGRVRLDTTGTERKTLQGSKSTIMLCTANTSLYSALASDRADSTAESVRVFEILFNPQQVHTKAQADTYLSDLKENYGHIGEAFITYVIAHRDEVQQQVRTIMQAIDTRMAISGGERFWSAVAAVACAACEIGAKLGLLPYDVRTLWAWLSREQIPFMRSAMSEQYLHPVSILAEYLETINANMLVLQTASTVQGWHSNMPTIIRQPTSTQLLARHEIDKGLMWVQKKGFKEYCTRLGHNYTTIIRTLTEDKVISNKSILKVLGAGTDYAKGQSSCMLVNMFNQLLSGELAAAEKLRSPDSKVITFPPQGSTSGQ</sequence>
<name>A0A4Z0F7H4_9GAMM</name>
<proteinExistence type="predicted"/>
<protein>
    <submittedName>
        <fullName evidence="2">DUF927 domain-containing protein</fullName>
    </submittedName>
</protein>
<gene>
    <name evidence="2" type="ORF">E4680_12710</name>
</gene>
<dbReference type="EMBL" id="SRIO01000025">
    <property type="protein sequence ID" value="TFZ81393.1"/>
    <property type="molecule type" value="Genomic_DNA"/>
</dbReference>
<feature type="domain" description="DUF927" evidence="1">
    <location>
        <begin position="456"/>
        <end position="688"/>
    </location>
</feature>
<comment type="caution">
    <text evidence="2">The sequence shown here is derived from an EMBL/GenBank/DDBJ whole genome shotgun (WGS) entry which is preliminary data.</text>
</comment>